<keyword evidence="4 6" id="KW-0472">Membrane</keyword>
<evidence type="ECO:0000256" key="4">
    <source>
        <dbReference type="ARBA" id="ARBA00023136"/>
    </source>
</evidence>
<feature type="compositionally biased region" description="Acidic residues" evidence="5">
    <location>
        <begin position="763"/>
        <end position="774"/>
    </location>
</feature>
<evidence type="ECO:0000256" key="6">
    <source>
        <dbReference type="SAM" id="Phobius"/>
    </source>
</evidence>
<evidence type="ECO:0000256" key="3">
    <source>
        <dbReference type="ARBA" id="ARBA00022989"/>
    </source>
</evidence>
<keyword evidence="8" id="KW-1185">Reference proteome</keyword>
<dbReference type="SUPFAM" id="SSF144083">
    <property type="entry name" value="Magnesium transport protein CorA, transmembrane region"/>
    <property type="match status" value="1"/>
</dbReference>
<dbReference type="EMBL" id="MU858196">
    <property type="protein sequence ID" value="KAK4209715.1"/>
    <property type="molecule type" value="Genomic_DNA"/>
</dbReference>
<comment type="caution">
    <text evidence="7">The sequence shown here is derived from an EMBL/GenBank/DDBJ whole genome shotgun (WGS) entry which is preliminary data.</text>
</comment>
<dbReference type="AlphaFoldDB" id="A0AAN6Y0D6"/>
<sequence length="774" mass="88134">MHDANELEAGMREELESADGGTSDQPASSNLYSQAVTSPGRNDLTNPHREEPGSTQPDSVPCQHCAAATIAKIGQVSQSLRRIETILTRTVQDLSLDIDLDDLDQIYHHKKSTRPRRQDNPLLPQSRGDDAYSLSPADEFWCFMGPGNEYNRMDRLRNEFIHFFSDSYGRLRRKECERAKRIPPRYFSGTMVIDEEPGTMSDEKIIDLVSNEWWPEGFDRPFHPPAKLQEFTTNSTSVSVYQASCDDCGFVEYSVAGDNVSSLFCTLTYNELKTPADVFNAMAAIMSCMSPKRIDHLIGETPRPVLDAVQQFLECWPSRLLTTSRFELGRFYCPTTIVLAFSLRSFSKRQPGWEGNPVLKPCRAKATLTGSIVLDEHRWCIVLFTTVFRPSSVKPLFSLLALSDSDYSRALRLLDAEKRWPQLHLTPTVCHTGMTAFQWLIIESLIEWSSKWEAFLDILDEHNESQTGDILSAQDRRVAMFDNENFDKSESYFATSQLLRVASGWIKYATSDLEALIKAYHGSYEKKCVRFLNEWQIQDDAERRQLKIVDKNWKCVRANLAVRSKFLLERIQRKELEIESLRNGLFNATSVAEAQKSSQVSHYILVFTVITIVYLPLGFISSLFALNMFDFQDPSTKTAFITTCATVGVVTYLFSFSLAWFVRKEERREKLKSLLPFALPASVFPARRPEMAGRNDAGRERQNKSNKGKGRENSPYIQEGHTDQVQGGSVLRERAHQGMDRVRSVFQKTGDSERPGLAVGDEERNDQDIEMGMW</sequence>
<evidence type="ECO:0000313" key="8">
    <source>
        <dbReference type="Proteomes" id="UP001301769"/>
    </source>
</evidence>
<comment type="subcellular location">
    <subcellularLocation>
        <location evidence="1">Membrane</location>
        <topology evidence="1">Multi-pass membrane protein</topology>
    </subcellularLocation>
</comment>
<feature type="transmembrane region" description="Helical" evidence="6">
    <location>
        <begin position="603"/>
        <end position="626"/>
    </location>
</feature>
<proteinExistence type="predicted"/>
<accession>A0AAN6Y0D6</accession>
<feature type="transmembrane region" description="Helical" evidence="6">
    <location>
        <begin position="638"/>
        <end position="662"/>
    </location>
</feature>
<protein>
    <submittedName>
        <fullName evidence="7">Uncharacterized protein</fullName>
    </submittedName>
</protein>
<feature type="compositionally biased region" description="Basic and acidic residues" evidence="5">
    <location>
        <begin position="688"/>
        <end position="703"/>
    </location>
</feature>
<keyword evidence="3 6" id="KW-1133">Transmembrane helix</keyword>
<evidence type="ECO:0000256" key="5">
    <source>
        <dbReference type="SAM" id="MobiDB-lite"/>
    </source>
</evidence>
<dbReference type="InterPro" id="IPR002523">
    <property type="entry name" value="MgTranspt_CorA/ZnTranspt_ZntB"/>
</dbReference>
<dbReference type="InterPro" id="IPR045863">
    <property type="entry name" value="CorA_TM1_TM2"/>
</dbReference>
<dbReference type="Pfam" id="PF01544">
    <property type="entry name" value="CorA"/>
    <property type="match status" value="1"/>
</dbReference>
<feature type="region of interest" description="Disordered" evidence="5">
    <location>
        <begin position="743"/>
        <end position="774"/>
    </location>
</feature>
<gene>
    <name evidence="7" type="ORF">QBC37DRAFT_391041</name>
</gene>
<feature type="region of interest" description="Disordered" evidence="5">
    <location>
        <begin position="1"/>
        <end position="61"/>
    </location>
</feature>
<dbReference type="GO" id="GO:0016020">
    <property type="term" value="C:membrane"/>
    <property type="evidence" value="ECO:0007669"/>
    <property type="project" value="UniProtKB-SubCell"/>
</dbReference>
<evidence type="ECO:0000313" key="7">
    <source>
        <dbReference type="EMBL" id="KAK4209715.1"/>
    </source>
</evidence>
<feature type="region of interest" description="Disordered" evidence="5">
    <location>
        <begin position="688"/>
        <end position="726"/>
    </location>
</feature>
<dbReference type="GO" id="GO:0046873">
    <property type="term" value="F:metal ion transmembrane transporter activity"/>
    <property type="evidence" value="ECO:0007669"/>
    <property type="project" value="InterPro"/>
</dbReference>
<evidence type="ECO:0000256" key="1">
    <source>
        <dbReference type="ARBA" id="ARBA00004141"/>
    </source>
</evidence>
<organism evidence="7 8">
    <name type="scientific">Rhypophila decipiens</name>
    <dbReference type="NCBI Taxonomy" id="261697"/>
    <lineage>
        <taxon>Eukaryota</taxon>
        <taxon>Fungi</taxon>
        <taxon>Dikarya</taxon>
        <taxon>Ascomycota</taxon>
        <taxon>Pezizomycotina</taxon>
        <taxon>Sordariomycetes</taxon>
        <taxon>Sordariomycetidae</taxon>
        <taxon>Sordariales</taxon>
        <taxon>Naviculisporaceae</taxon>
        <taxon>Rhypophila</taxon>
    </lineage>
</organism>
<dbReference type="Proteomes" id="UP001301769">
    <property type="component" value="Unassembled WGS sequence"/>
</dbReference>
<reference evidence="7" key="1">
    <citation type="journal article" date="2023" name="Mol. Phylogenet. Evol.">
        <title>Genome-scale phylogeny and comparative genomics of the fungal order Sordariales.</title>
        <authorList>
            <person name="Hensen N."/>
            <person name="Bonometti L."/>
            <person name="Westerberg I."/>
            <person name="Brannstrom I.O."/>
            <person name="Guillou S."/>
            <person name="Cros-Aarteil S."/>
            <person name="Calhoun S."/>
            <person name="Haridas S."/>
            <person name="Kuo A."/>
            <person name="Mondo S."/>
            <person name="Pangilinan J."/>
            <person name="Riley R."/>
            <person name="LaButti K."/>
            <person name="Andreopoulos B."/>
            <person name="Lipzen A."/>
            <person name="Chen C."/>
            <person name="Yan M."/>
            <person name="Daum C."/>
            <person name="Ng V."/>
            <person name="Clum A."/>
            <person name="Steindorff A."/>
            <person name="Ohm R.A."/>
            <person name="Martin F."/>
            <person name="Silar P."/>
            <person name="Natvig D.O."/>
            <person name="Lalanne C."/>
            <person name="Gautier V."/>
            <person name="Ament-Velasquez S.L."/>
            <person name="Kruys A."/>
            <person name="Hutchinson M.I."/>
            <person name="Powell A.J."/>
            <person name="Barry K."/>
            <person name="Miller A.N."/>
            <person name="Grigoriev I.V."/>
            <person name="Debuchy R."/>
            <person name="Gladieux P."/>
            <person name="Hiltunen Thoren M."/>
            <person name="Johannesson H."/>
        </authorList>
    </citation>
    <scope>NUCLEOTIDE SEQUENCE</scope>
    <source>
        <strain evidence="7">PSN293</strain>
    </source>
</reference>
<dbReference type="Gene3D" id="1.20.58.340">
    <property type="entry name" value="Magnesium transport protein CorA, transmembrane region"/>
    <property type="match status" value="1"/>
</dbReference>
<feature type="compositionally biased region" description="Polar residues" evidence="5">
    <location>
        <begin position="20"/>
        <end position="45"/>
    </location>
</feature>
<name>A0AAN6Y0D6_9PEZI</name>
<feature type="compositionally biased region" description="Basic and acidic residues" evidence="5">
    <location>
        <begin position="1"/>
        <end position="15"/>
    </location>
</feature>
<reference evidence="7" key="2">
    <citation type="submission" date="2023-05" db="EMBL/GenBank/DDBJ databases">
        <authorList>
            <consortium name="Lawrence Berkeley National Laboratory"/>
            <person name="Steindorff A."/>
            <person name="Hensen N."/>
            <person name="Bonometti L."/>
            <person name="Westerberg I."/>
            <person name="Brannstrom I.O."/>
            <person name="Guillou S."/>
            <person name="Cros-Aarteil S."/>
            <person name="Calhoun S."/>
            <person name="Haridas S."/>
            <person name="Kuo A."/>
            <person name="Mondo S."/>
            <person name="Pangilinan J."/>
            <person name="Riley R."/>
            <person name="Labutti K."/>
            <person name="Andreopoulos B."/>
            <person name="Lipzen A."/>
            <person name="Chen C."/>
            <person name="Yanf M."/>
            <person name="Daum C."/>
            <person name="Ng V."/>
            <person name="Clum A."/>
            <person name="Ohm R."/>
            <person name="Martin F."/>
            <person name="Silar P."/>
            <person name="Natvig D."/>
            <person name="Lalanne C."/>
            <person name="Gautier V."/>
            <person name="Ament-Velasquez S.L."/>
            <person name="Kruys A."/>
            <person name="Hutchinson M.I."/>
            <person name="Powell A.J."/>
            <person name="Barry K."/>
            <person name="Miller A.N."/>
            <person name="Grigoriev I.V."/>
            <person name="Debuchy R."/>
            <person name="Gladieux P."/>
            <person name="Thoren M.H."/>
            <person name="Johannesson H."/>
        </authorList>
    </citation>
    <scope>NUCLEOTIDE SEQUENCE</scope>
    <source>
        <strain evidence="7">PSN293</strain>
    </source>
</reference>
<evidence type="ECO:0000256" key="2">
    <source>
        <dbReference type="ARBA" id="ARBA00022692"/>
    </source>
</evidence>
<keyword evidence="2 6" id="KW-0812">Transmembrane</keyword>